<evidence type="ECO:0000259" key="2">
    <source>
        <dbReference type="Pfam" id="PF02492"/>
    </source>
</evidence>
<dbReference type="PANTHER" id="PTHR13748">
    <property type="entry name" value="COBW-RELATED"/>
    <property type="match status" value="1"/>
</dbReference>
<feature type="region of interest" description="Disordered" evidence="1">
    <location>
        <begin position="355"/>
        <end position="377"/>
    </location>
</feature>
<dbReference type="InterPro" id="IPR051316">
    <property type="entry name" value="Zinc-reg_GTPase_activator"/>
</dbReference>
<protein>
    <submittedName>
        <fullName evidence="3">GTP-binding protein</fullName>
    </submittedName>
</protein>
<dbReference type="Pfam" id="PF02492">
    <property type="entry name" value="cobW"/>
    <property type="match status" value="1"/>
</dbReference>
<sequence>MKILVVGGFLGSGKTSTIIRLGKEFSEAGQKVAVIVNEIGEVGLDGDIISKYGLDMTELTSGCICCSLKVNMKTTLTILNKDYHPDIILIEPTGIAFPQIIKNEVDLMDLKDTTVQPLVTLIDGSRFKQLMKEAKNFAMRQIIDAEILCINKIDLVDEIRLSILETSVQQLNPKAKVLLLSTSREDAHWYEFVELAMGDTPSQHGHHELKTTSPETEVIDEATGKPVEQTLDSIEASGIASYATEFLLDGKISTDVAQVTAKEIMTALKSRVIELSPEFVGHIKLFIESGSDTVKTNLTAYDQDITMEVIDTETGQVPRLKVLSAVSSIDHEKLVHIVNDTISEKLGARKISFKHNKPHDHDHGHGHVKPIDLVNNN</sequence>
<dbReference type="Gene3D" id="3.40.50.300">
    <property type="entry name" value="P-loop containing nucleotide triphosphate hydrolases"/>
    <property type="match status" value="1"/>
</dbReference>
<dbReference type="KEGG" id="mseb:RE474_02340"/>
<organism evidence="3 4">
    <name type="scientific">Methanolobus sediminis</name>
    <dbReference type="NCBI Taxonomy" id="3072978"/>
    <lineage>
        <taxon>Archaea</taxon>
        <taxon>Methanobacteriati</taxon>
        <taxon>Methanobacteriota</taxon>
        <taxon>Stenosarchaea group</taxon>
        <taxon>Methanomicrobia</taxon>
        <taxon>Methanosarcinales</taxon>
        <taxon>Methanosarcinaceae</taxon>
        <taxon>Methanolobus</taxon>
    </lineage>
</organism>
<dbReference type="RefSeq" id="WP_309311386.1">
    <property type="nucleotide sequence ID" value="NZ_CP133592.1"/>
</dbReference>
<dbReference type="Proteomes" id="UP001182908">
    <property type="component" value="Chromosome"/>
</dbReference>
<accession>A0AA51UL46</accession>
<dbReference type="PANTHER" id="PTHR13748:SF62">
    <property type="entry name" value="COBW DOMAIN-CONTAINING PROTEIN"/>
    <property type="match status" value="1"/>
</dbReference>
<reference evidence="3 4" key="1">
    <citation type="submission" date="2023-08" db="EMBL/GenBank/DDBJ databases">
        <title>Methanolobus mangrovi sp. nov. and Methanolobus sediminis sp. nov, two novel methylotrophic methanogens isolated from mangrove sediments in China.</title>
        <authorList>
            <person name="Zhou J."/>
        </authorList>
    </citation>
    <scope>NUCLEOTIDE SEQUENCE [LARGE SCALE GENOMIC DNA]</scope>
    <source>
        <strain evidence="3 4">FTZ6</strain>
    </source>
</reference>
<dbReference type="InterPro" id="IPR003495">
    <property type="entry name" value="CobW/HypB/UreG_nucleotide-bd"/>
</dbReference>
<dbReference type="GeneID" id="84231519"/>
<evidence type="ECO:0000256" key="1">
    <source>
        <dbReference type="SAM" id="MobiDB-lite"/>
    </source>
</evidence>
<dbReference type="EMBL" id="CP133592">
    <property type="protein sequence ID" value="WMW25582.1"/>
    <property type="molecule type" value="Genomic_DNA"/>
</dbReference>
<name>A0AA51UL46_9EURY</name>
<dbReference type="SUPFAM" id="SSF52540">
    <property type="entry name" value="P-loop containing nucleoside triphosphate hydrolases"/>
    <property type="match status" value="1"/>
</dbReference>
<proteinExistence type="predicted"/>
<dbReference type="GO" id="GO:0005737">
    <property type="term" value="C:cytoplasm"/>
    <property type="evidence" value="ECO:0007669"/>
    <property type="project" value="TreeGrafter"/>
</dbReference>
<feature type="domain" description="CobW/HypB/UreG nucleotide-binding" evidence="2">
    <location>
        <begin position="3"/>
        <end position="178"/>
    </location>
</feature>
<dbReference type="AlphaFoldDB" id="A0AA51UL46"/>
<evidence type="ECO:0000313" key="4">
    <source>
        <dbReference type="Proteomes" id="UP001182908"/>
    </source>
</evidence>
<evidence type="ECO:0000313" key="3">
    <source>
        <dbReference type="EMBL" id="WMW25582.1"/>
    </source>
</evidence>
<gene>
    <name evidence="3" type="ORF">RE474_02340</name>
</gene>
<keyword evidence="4" id="KW-1185">Reference proteome</keyword>
<dbReference type="InterPro" id="IPR027417">
    <property type="entry name" value="P-loop_NTPase"/>
</dbReference>